<evidence type="ECO:0000256" key="1">
    <source>
        <dbReference type="ARBA" id="ARBA00022737"/>
    </source>
</evidence>
<dbReference type="GO" id="GO:0003723">
    <property type="term" value="F:RNA binding"/>
    <property type="evidence" value="ECO:0007669"/>
    <property type="project" value="UniProtKB-UniRule"/>
</dbReference>
<feature type="region of interest" description="Disordered" evidence="3">
    <location>
        <begin position="1"/>
        <end position="76"/>
    </location>
</feature>
<dbReference type="SMART" id="SM00322">
    <property type="entry name" value="KH"/>
    <property type="match status" value="3"/>
</dbReference>
<keyword evidence="1" id="KW-0677">Repeat</keyword>
<organism evidence="5 6">
    <name type="scientific">Canna indica</name>
    <name type="common">Indian-shot</name>
    <dbReference type="NCBI Taxonomy" id="4628"/>
    <lineage>
        <taxon>Eukaryota</taxon>
        <taxon>Viridiplantae</taxon>
        <taxon>Streptophyta</taxon>
        <taxon>Embryophyta</taxon>
        <taxon>Tracheophyta</taxon>
        <taxon>Spermatophyta</taxon>
        <taxon>Magnoliopsida</taxon>
        <taxon>Liliopsida</taxon>
        <taxon>Zingiberales</taxon>
        <taxon>Cannaceae</taxon>
        <taxon>Canna</taxon>
    </lineage>
</organism>
<evidence type="ECO:0000259" key="4">
    <source>
        <dbReference type="SMART" id="SM00322"/>
    </source>
</evidence>
<keyword evidence="6" id="KW-1185">Reference proteome</keyword>
<dbReference type="PANTHER" id="PTHR10288">
    <property type="entry name" value="KH DOMAIN CONTAINING RNA BINDING PROTEIN"/>
    <property type="match status" value="1"/>
</dbReference>
<feature type="compositionally biased region" description="Low complexity" evidence="3">
    <location>
        <begin position="17"/>
        <end position="31"/>
    </location>
</feature>
<proteinExistence type="predicted"/>
<name>A0AAQ3KM49_9LILI</name>
<gene>
    <name evidence="5" type="ORF">Cni_G19247</name>
</gene>
<keyword evidence="2" id="KW-0694">RNA-binding</keyword>
<feature type="domain" description="K Homology" evidence="4">
    <location>
        <begin position="217"/>
        <end position="292"/>
    </location>
</feature>
<accession>A0AAQ3KM49</accession>
<protein>
    <recommendedName>
        <fullName evidence="4">K Homology domain-containing protein</fullName>
    </recommendedName>
</protein>
<reference evidence="5 6" key="1">
    <citation type="submission" date="2023-10" db="EMBL/GenBank/DDBJ databases">
        <title>Chromosome-scale genome assembly provides insights into flower coloration mechanisms of Canna indica.</title>
        <authorList>
            <person name="Li C."/>
        </authorList>
    </citation>
    <scope>NUCLEOTIDE SEQUENCE [LARGE SCALE GENOMIC DNA]</scope>
    <source>
        <tissue evidence="5">Flower</tissue>
    </source>
</reference>
<evidence type="ECO:0000256" key="2">
    <source>
        <dbReference type="PROSITE-ProRule" id="PRU00117"/>
    </source>
</evidence>
<feature type="compositionally biased region" description="Acidic residues" evidence="3">
    <location>
        <begin position="41"/>
        <end position="65"/>
    </location>
</feature>
<evidence type="ECO:0000256" key="3">
    <source>
        <dbReference type="SAM" id="MobiDB-lite"/>
    </source>
</evidence>
<dbReference type="InterPro" id="IPR004088">
    <property type="entry name" value="KH_dom_type_1"/>
</dbReference>
<dbReference type="PROSITE" id="PS50084">
    <property type="entry name" value="KH_TYPE_1"/>
    <property type="match status" value="3"/>
</dbReference>
<feature type="domain" description="K Homology" evidence="4">
    <location>
        <begin position="123"/>
        <end position="196"/>
    </location>
</feature>
<dbReference type="SUPFAM" id="SSF54791">
    <property type="entry name" value="Eukaryotic type KH-domain (KH-domain type I)"/>
    <property type="match status" value="3"/>
</dbReference>
<evidence type="ECO:0000313" key="6">
    <source>
        <dbReference type="Proteomes" id="UP001327560"/>
    </source>
</evidence>
<dbReference type="Pfam" id="PF00013">
    <property type="entry name" value="KH_1"/>
    <property type="match status" value="3"/>
</dbReference>
<feature type="domain" description="K Homology" evidence="4">
    <location>
        <begin position="391"/>
        <end position="461"/>
    </location>
</feature>
<dbReference type="InterPro" id="IPR004087">
    <property type="entry name" value="KH_dom"/>
</dbReference>
<dbReference type="InterPro" id="IPR036612">
    <property type="entry name" value="KH_dom_type_1_sf"/>
</dbReference>
<dbReference type="EMBL" id="CP136895">
    <property type="protein sequence ID" value="WOL10490.1"/>
    <property type="molecule type" value="Genomic_DNA"/>
</dbReference>
<dbReference type="Gene3D" id="3.30.1370.10">
    <property type="entry name" value="K Homology domain, type 1"/>
    <property type="match status" value="3"/>
</dbReference>
<evidence type="ECO:0000313" key="5">
    <source>
        <dbReference type="EMBL" id="WOL10490.1"/>
    </source>
</evidence>
<sequence length="517" mass="56196">MAAAPVDTVEIPTIDQAPAVAEAEAPASLAAEGKDEKNAGNEEEEEEEDPEEEDPDEISPDEAVVEEAHAAEVAPDVDVAEEAHAKEVAQDEVLEETDAEKAEPPLQGNGGGAEVKKWPGWPGDNVFRLIVPLLKVGSIIGRKGELIKKLCEETRARVRILQGPIGVSDRIVLISGKEELEAEISPAMHAVLRICKHVNGILDNADDGTNSGSAAPGICLVRLLVASSQAMDLIGKKGEVIRSIQESSDATVRVLTGGELPFYASAEERIVVIQGEPFKVLKALEAVVKRLRKFLVDHSILPLFEKSYNTPVAQDESVTTWGENKSFMNHTGHQSTISNDYDLPIKRDSSSLDGEYAFDSKRPRGGLALYGQDSSVSALYSSALRRPGNALEITQKMQIPIEYAETIIGVTGENIARVRRTSGALVTVQETRGFPDEITVEIKGTSSQVHCAQELIQQFLVESREPASHRYGESDRSLRSSYSHLADASYTPSSSLGPRSFARYSSYVDEEYAPYRF</sequence>
<dbReference type="Proteomes" id="UP001327560">
    <property type="component" value="Chromosome 6"/>
</dbReference>
<feature type="region of interest" description="Disordered" evidence="3">
    <location>
        <begin position="91"/>
        <end position="117"/>
    </location>
</feature>
<dbReference type="CDD" id="cd22459">
    <property type="entry name" value="KH-I_PEPPER_rpt1_like"/>
    <property type="match status" value="1"/>
</dbReference>
<dbReference type="CDD" id="cd22460">
    <property type="entry name" value="KH-I_PEPPER_rpt2_like"/>
    <property type="match status" value="1"/>
</dbReference>
<dbReference type="AlphaFoldDB" id="A0AAQ3KM49"/>